<dbReference type="EMBL" id="JAVRRL010000009">
    <property type="protein sequence ID" value="KAK5116134.1"/>
    <property type="molecule type" value="Genomic_DNA"/>
</dbReference>
<evidence type="ECO:0000313" key="3">
    <source>
        <dbReference type="EMBL" id="KAK5116134.1"/>
    </source>
</evidence>
<evidence type="ECO:0000256" key="2">
    <source>
        <dbReference type="SAM" id="SignalP"/>
    </source>
</evidence>
<dbReference type="Proteomes" id="UP001310890">
    <property type="component" value="Unassembled WGS sequence"/>
</dbReference>
<proteinExistence type="predicted"/>
<comment type="caution">
    <text evidence="3">The sequence shown here is derived from an EMBL/GenBank/DDBJ whole genome shotgun (WGS) entry which is preliminary data.</text>
</comment>
<feature type="region of interest" description="Disordered" evidence="1">
    <location>
        <begin position="100"/>
        <end position="127"/>
    </location>
</feature>
<dbReference type="AlphaFoldDB" id="A0AAN7YM60"/>
<evidence type="ECO:0000256" key="1">
    <source>
        <dbReference type="SAM" id="MobiDB-lite"/>
    </source>
</evidence>
<sequence>MRTFAITALASLAATQAFAATNSTTMAMMSPITTVTYYDEECGCTMTSAQSSSWSTTAAASISAPLASTTTWYDTECGCHMSAVVPMASVMPTGTNYTAPAQPPAVSSTPTPAPVRPASSPSATPETYTGGAAQLTAAAAFGMVGLALAALL</sequence>
<reference evidence="3" key="1">
    <citation type="submission" date="2023-08" db="EMBL/GenBank/DDBJ databases">
        <title>Black Yeasts Isolated from many extreme environments.</title>
        <authorList>
            <person name="Coleine C."/>
            <person name="Stajich J.E."/>
            <person name="Selbmann L."/>
        </authorList>
    </citation>
    <scope>NUCLEOTIDE SEQUENCE</scope>
    <source>
        <strain evidence="3">CCFEE 5401</strain>
    </source>
</reference>
<feature type="chain" id="PRO_5042918583" evidence="2">
    <location>
        <begin position="20"/>
        <end position="152"/>
    </location>
</feature>
<protein>
    <submittedName>
        <fullName evidence="3">Uncharacterized protein</fullName>
    </submittedName>
</protein>
<evidence type="ECO:0000313" key="4">
    <source>
        <dbReference type="Proteomes" id="UP001310890"/>
    </source>
</evidence>
<accession>A0AAN7YM60</accession>
<feature type="signal peptide" evidence="2">
    <location>
        <begin position="1"/>
        <end position="19"/>
    </location>
</feature>
<name>A0AAN7YM60_9PEZI</name>
<keyword evidence="2" id="KW-0732">Signal</keyword>
<gene>
    <name evidence="3" type="ORF">LTR62_008460</name>
</gene>
<organism evidence="3 4">
    <name type="scientific">Meristemomyces frigidus</name>
    <dbReference type="NCBI Taxonomy" id="1508187"/>
    <lineage>
        <taxon>Eukaryota</taxon>
        <taxon>Fungi</taxon>
        <taxon>Dikarya</taxon>
        <taxon>Ascomycota</taxon>
        <taxon>Pezizomycotina</taxon>
        <taxon>Dothideomycetes</taxon>
        <taxon>Dothideomycetidae</taxon>
        <taxon>Mycosphaerellales</taxon>
        <taxon>Teratosphaeriaceae</taxon>
        <taxon>Meristemomyces</taxon>
    </lineage>
</organism>